<dbReference type="EMBL" id="AVOT02012196">
    <property type="protein sequence ID" value="MBW0493719.1"/>
    <property type="molecule type" value="Genomic_DNA"/>
</dbReference>
<keyword evidence="1" id="KW-0732">Signal</keyword>
<feature type="chain" id="PRO_5040263950" description="Secreted protein" evidence="1">
    <location>
        <begin position="26"/>
        <end position="103"/>
    </location>
</feature>
<name>A0A9Q3H8K1_9BASI</name>
<evidence type="ECO:0000256" key="1">
    <source>
        <dbReference type="SAM" id="SignalP"/>
    </source>
</evidence>
<gene>
    <name evidence="2" type="ORF">O181_033434</name>
</gene>
<keyword evidence="3" id="KW-1185">Reference proteome</keyword>
<dbReference type="AlphaFoldDB" id="A0A9Q3H8K1"/>
<evidence type="ECO:0000313" key="3">
    <source>
        <dbReference type="Proteomes" id="UP000765509"/>
    </source>
</evidence>
<protein>
    <recommendedName>
        <fullName evidence="4">Secreted protein</fullName>
    </recommendedName>
</protein>
<comment type="caution">
    <text evidence="2">The sequence shown here is derived from an EMBL/GenBank/DDBJ whole genome shotgun (WGS) entry which is preliminary data.</text>
</comment>
<reference evidence="2" key="1">
    <citation type="submission" date="2021-03" db="EMBL/GenBank/DDBJ databases">
        <title>Draft genome sequence of rust myrtle Austropuccinia psidii MF-1, a brazilian biotype.</title>
        <authorList>
            <person name="Quecine M.C."/>
            <person name="Pachon D.M.R."/>
            <person name="Bonatelli M.L."/>
            <person name="Correr F.H."/>
            <person name="Franceschini L.M."/>
            <person name="Leite T.F."/>
            <person name="Margarido G.R.A."/>
            <person name="Almeida C.A."/>
            <person name="Ferrarezi J.A."/>
            <person name="Labate C.A."/>
        </authorList>
    </citation>
    <scope>NUCLEOTIDE SEQUENCE</scope>
    <source>
        <strain evidence="2">MF-1</strain>
    </source>
</reference>
<evidence type="ECO:0008006" key="4">
    <source>
        <dbReference type="Google" id="ProtNLM"/>
    </source>
</evidence>
<dbReference type="Proteomes" id="UP000765509">
    <property type="component" value="Unassembled WGS sequence"/>
</dbReference>
<organism evidence="2 3">
    <name type="scientific">Austropuccinia psidii MF-1</name>
    <dbReference type="NCBI Taxonomy" id="1389203"/>
    <lineage>
        <taxon>Eukaryota</taxon>
        <taxon>Fungi</taxon>
        <taxon>Dikarya</taxon>
        <taxon>Basidiomycota</taxon>
        <taxon>Pucciniomycotina</taxon>
        <taxon>Pucciniomycetes</taxon>
        <taxon>Pucciniales</taxon>
        <taxon>Sphaerophragmiaceae</taxon>
        <taxon>Austropuccinia</taxon>
    </lineage>
</organism>
<feature type="signal peptide" evidence="1">
    <location>
        <begin position="1"/>
        <end position="25"/>
    </location>
</feature>
<evidence type="ECO:0000313" key="2">
    <source>
        <dbReference type="EMBL" id="MBW0493719.1"/>
    </source>
</evidence>
<accession>A0A9Q3H8K1</accession>
<proteinExistence type="predicted"/>
<sequence length="103" mass="11923">MHTYASTSLKFTIFTLLHCFPIISTAYHAYAPNSSSLHSCNDFLLNQKLVISPIDHSYTHPHIYFHICAIYHPYASEMPPHHLCTLKFLHSCNDWLPHQCLII</sequence>